<dbReference type="GeneID" id="8237899"/>
<evidence type="ECO:0000256" key="1">
    <source>
        <dbReference type="SAM" id="MobiDB-lite"/>
    </source>
</evidence>
<dbReference type="STRING" id="121224.E0VIC4"/>
<feature type="compositionally biased region" description="Basic and acidic residues" evidence="1">
    <location>
        <begin position="137"/>
        <end position="146"/>
    </location>
</feature>
<reference evidence="3" key="3">
    <citation type="submission" date="2021-02" db="UniProtKB">
        <authorList>
            <consortium name="EnsemblMetazoa"/>
        </authorList>
    </citation>
    <scope>IDENTIFICATION</scope>
    <source>
        <strain evidence="3">USDA</strain>
    </source>
</reference>
<dbReference type="FunCoup" id="E0VIC4">
    <property type="interactions" value="1308"/>
</dbReference>
<name>E0VIC4_PEDHC</name>
<proteinExistence type="predicted"/>
<dbReference type="PANTHER" id="PTHR13582:SF0">
    <property type="entry name" value="M-PHASE PHOSPHOPROTEIN 6"/>
    <property type="match status" value="1"/>
</dbReference>
<evidence type="ECO:0000313" key="2">
    <source>
        <dbReference type="EMBL" id="EEB13130.1"/>
    </source>
</evidence>
<evidence type="ECO:0000313" key="4">
    <source>
        <dbReference type="Proteomes" id="UP000009046"/>
    </source>
</evidence>
<reference evidence="2" key="2">
    <citation type="submission" date="2007-04" db="EMBL/GenBank/DDBJ databases">
        <title>The genome of the human body louse.</title>
        <authorList>
            <consortium name="The Human Body Louse Genome Consortium"/>
            <person name="Kirkness E."/>
            <person name="Walenz B."/>
            <person name="Hass B."/>
            <person name="Bruggner R."/>
            <person name="Strausberg R."/>
        </authorList>
    </citation>
    <scope>NUCLEOTIDE SEQUENCE</scope>
    <source>
        <strain evidence="2">USDA</strain>
    </source>
</reference>
<keyword evidence="4" id="KW-1185">Reference proteome</keyword>
<dbReference type="EMBL" id="DS235191">
    <property type="protein sequence ID" value="EEB13130.1"/>
    <property type="molecule type" value="Genomic_DNA"/>
</dbReference>
<dbReference type="InParanoid" id="E0VIC4"/>
<dbReference type="eggNOG" id="KOG4531">
    <property type="taxonomic scope" value="Eukaryota"/>
</dbReference>
<dbReference type="EMBL" id="AAZO01002612">
    <property type="status" value="NOT_ANNOTATED_CDS"/>
    <property type="molecule type" value="Genomic_DNA"/>
</dbReference>
<dbReference type="HOGENOM" id="CLU_139852_1_0_1"/>
<dbReference type="AlphaFoldDB" id="E0VIC4"/>
<dbReference type="KEGG" id="phu:Phum_PHUM225110"/>
<dbReference type="OrthoDB" id="20403at2759"/>
<gene>
    <name evidence="3" type="primary">8237899</name>
    <name evidence="2" type="ORF">Phum_PHUM225110</name>
</gene>
<dbReference type="Proteomes" id="UP000009046">
    <property type="component" value="Unassembled WGS sequence"/>
</dbReference>
<protein>
    <submittedName>
        <fullName evidence="2 3">M-phase phosphoprotein, putative</fullName>
    </submittedName>
</protein>
<feature type="region of interest" description="Disordered" evidence="1">
    <location>
        <begin position="129"/>
        <end position="157"/>
    </location>
</feature>
<evidence type="ECO:0000313" key="3">
    <source>
        <dbReference type="EnsemblMetazoa" id="PHUM225110-PA"/>
    </source>
</evidence>
<dbReference type="RefSeq" id="XP_002425868.1">
    <property type="nucleotide sequence ID" value="XM_002425823.1"/>
</dbReference>
<dbReference type="CTD" id="8237899"/>
<sequence length="157" mass="18207">MTAKDPERKKLSKAILQMKFMKKSKDRFDKERDLEEGRAMFASEVTEDMRTSGSKIIIEPSYVPCENLITGRLSYHGMNPEIERLLFAEKKQSNELKRERVEDSDQVDVSDVEMARRYTSLVGTLSNRFKSKNNRKAKSERSEPPAKKAKFLKPNDD</sequence>
<dbReference type="Pfam" id="PF10175">
    <property type="entry name" value="MPP6"/>
    <property type="match status" value="1"/>
</dbReference>
<dbReference type="VEuPathDB" id="VectorBase:PHUM225110"/>
<dbReference type="GO" id="GO:0000460">
    <property type="term" value="P:maturation of 5.8S rRNA"/>
    <property type="evidence" value="ECO:0007669"/>
    <property type="project" value="TreeGrafter"/>
</dbReference>
<dbReference type="InterPro" id="IPR019324">
    <property type="entry name" value="MPP6"/>
</dbReference>
<dbReference type="PANTHER" id="PTHR13582">
    <property type="entry name" value="M-PHASE PHOSPHOPROTEIN 6"/>
    <property type="match status" value="1"/>
</dbReference>
<accession>E0VIC4</accession>
<reference evidence="2" key="1">
    <citation type="submission" date="2007-04" db="EMBL/GenBank/DDBJ databases">
        <title>Annotation of Pediculus humanus corporis strain USDA.</title>
        <authorList>
            <person name="Kirkness E."/>
            <person name="Hannick L."/>
            <person name="Hass B."/>
            <person name="Bruggner R."/>
            <person name="Lawson D."/>
            <person name="Bidwell S."/>
            <person name="Joardar V."/>
            <person name="Caler E."/>
            <person name="Walenz B."/>
            <person name="Inman J."/>
            <person name="Schobel S."/>
            <person name="Galinsky K."/>
            <person name="Amedeo P."/>
            <person name="Strausberg R."/>
        </authorList>
    </citation>
    <scope>NUCLEOTIDE SEQUENCE</scope>
    <source>
        <strain evidence="2">USDA</strain>
    </source>
</reference>
<organism>
    <name type="scientific">Pediculus humanus subsp. corporis</name>
    <name type="common">Body louse</name>
    <dbReference type="NCBI Taxonomy" id="121224"/>
    <lineage>
        <taxon>Eukaryota</taxon>
        <taxon>Metazoa</taxon>
        <taxon>Ecdysozoa</taxon>
        <taxon>Arthropoda</taxon>
        <taxon>Hexapoda</taxon>
        <taxon>Insecta</taxon>
        <taxon>Pterygota</taxon>
        <taxon>Neoptera</taxon>
        <taxon>Paraneoptera</taxon>
        <taxon>Psocodea</taxon>
        <taxon>Troctomorpha</taxon>
        <taxon>Phthiraptera</taxon>
        <taxon>Anoplura</taxon>
        <taxon>Pediculidae</taxon>
        <taxon>Pediculus</taxon>
    </lineage>
</organism>
<dbReference type="OMA" id="GSMKKKF"/>
<dbReference type="EnsemblMetazoa" id="PHUM225110-RA">
    <property type="protein sequence ID" value="PHUM225110-PA"/>
    <property type="gene ID" value="PHUM225110"/>
</dbReference>